<sequence>MSDMKQKAASTPTVLHQQVATAPAAKPGQPVPRPYPYADAPPFPATIGPQPAGMPLHACMGLNSCQGADRFGTDGNPVTGQTNACAGQGYCSTATDHTCHVQNDCRHQGGCGLYGTAEEMDNPGANACQSLGSCATPINAERFSTNGPNQGKSVWARAREVFETKVWPELREKLVQDQASEGPEAKPDPGQPLPETLGVPPAPFAATGPAYLWISDDNAERGNMTACGSSGMSGAGGCS</sequence>
<proteinExistence type="predicted"/>
<keyword evidence="3" id="KW-1185">Reference proteome</keyword>
<dbReference type="Proteomes" id="UP001202281">
    <property type="component" value="Unassembled WGS sequence"/>
</dbReference>
<organism evidence="2 3">
    <name type="scientific">Novosphingobium beihaiensis</name>
    <dbReference type="NCBI Taxonomy" id="2930389"/>
    <lineage>
        <taxon>Bacteria</taxon>
        <taxon>Pseudomonadati</taxon>
        <taxon>Pseudomonadota</taxon>
        <taxon>Alphaproteobacteria</taxon>
        <taxon>Sphingomonadales</taxon>
        <taxon>Sphingomonadaceae</taxon>
        <taxon>Novosphingobium</taxon>
    </lineage>
</organism>
<feature type="compositionally biased region" description="Polar residues" evidence="1">
    <location>
        <begin position="8"/>
        <end position="20"/>
    </location>
</feature>
<feature type="region of interest" description="Disordered" evidence="1">
    <location>
        <begin position="177"/>
        <end position="202"/>
    </location>
</feature>
<accession>A0ABT0BVL3</accession>
<evidence type="ECO:0000256" key="1">
    <source>
        <dbReference type="SAM" id="MobiDB-lite"/>
    </source>
</evidence>
<gene>
    <name evidence="2" type="ORF">MTR66_20090</name>
</gene>
<dbReference type="RefSeq" id="WP_243924293.1">
    <property type="nucleotide sequence ID" value="NZ_JALHLG010000063.1"/>
</dbReference>
<feature type="region of interest" description="Disordered" evidence="1">
    <location>
        <begin position="1"/>
        <end position="32"/>
    </location>
</feature>
<protein>
    <submittedName>
        <fullName evidence="2">Uncharacterized protein</fullName>
    </submittedName>
</protein>
<name>A0ABT0BVL3_9SPHN</name>
<evidence type="ECO:0000313" key="3">
    <source>
        <dbReference type="Proteomes" id="UP001202281"/>
    </source>
</evidence>
<dbReference type="EMBL" id="JALHLG010000063">
    <property type="protein sequence ID" value="MCJ2189099.1"/>
    <property type="molecule type" value="Genomic_DNA"/>
</dbReference>
<comment type="caution">
    <text evidence="2">The sequence shown here is derived from an EMBL/GenBank/DDBJ whole genome shotgun (WGS) entry which is preliminary data.</text>
</comment>
<reference evidence="2 3" key="1">
    <citation type="submission" date="2022-04" db="EMBL/GenBank/DDBJ databases">
        <title>Identification of a novel bacterium isolated from mangrove sediments.</title>
        <authorList>
            <person name="Pan X."/>
        </authorList>
    </citation>
    <scope>NUCLEOTIDE SEQUENCE [LARGE SCALE GENOMIC DNA]</scope>
    <source>
        <strain evidence="2 3">B2638</strain>
    </source>
</reference>
<evidence type="ECO:0000313" key="2">
    <source>
        <dbReference type="EMBL" id="MCJ2189099.1"/>
    </source>
</evidence>